<dbReference type="Gene3D" id="2.30.40.10">
    <property type="entry name" value="Urease, subunit C, domain 1"/>
    <property type="match status" value="1"/>
</dbReference>
<organism evidence="3 4">
    <name type="scientific">Pseudoflavonifractor hominis</name>
    <dbReference type="NCBI Taxonomy" id="2763059"/>
    <lineage>
        <taxon>Bacteria</taxon>
        <taxon>Bacillati</taxon>
        <taxon>Bacillota</taxon>
        <taxon>Clostridia</taxon>
        <taxon>Eubacteriales</taxon>
        <taxon>Oscillospiraceae</taxon>
        <taxon>Pseudoflavonifractor</taxon>
    </lineage>
</organism>
<evidence type="ECO:0000259" key="2">
    <source>
        <dbReference type="Pfam" id="PF01979"/>
    </source>
</evidence>
<dbReference type="Proteomes" id="UP000660021">
    <property type="component" value="Unassembled WGS sequence"/>
</dbReference>
<dbReference type="RefSeq" id="WP_186962979.1">
    <property type="nucleotide sequence ID" value="NZ_JACOPR010000002.1"/>
</dbReference>
<dbReference type="SUPFAM" id="SSF51556">
    <property type="entry name" value="Metallo-dependent hydrolases"/>
    <property type="match status" value="1"/>
</dbReference>
<dbReference type="Gene3D" id="3.20.20.140">
    <property type="entry name" value="Metal-dependent hydrolases"/>
    <property type="match status" value="1"/>
</dbReference>
<comment type="caution">
    <text evidence="3">The sequence shown here is derived from an EMBL/GenBank/DDBJ whole genome shotgun (WGS) entry which is preliminary data.</text>
</comment>
<keyword evidence="1" id="KW-0378">Hydrolase</keyword>
<dbReference type="SUPFAM" id="SSF51338">
    <property type="entry name" value="Composite domain of metallo-dependent hydrolases"/>
    <property type="match status" value="1"/>
</dbReference>
<dbReference type="CDD" id="cd01298">
    <property type="entry name" value="ATZ_TRZ_like"/>
    <property type="match status" value="1"/>
</dbReference>
<evidence type="ECO:0000313" key="3">
    <source>
        <dbReference type="EMBL" id="MBC5729765.1"/>
    </source>
</evidence>
<reference evidence="3 4" key="1">
    <citation type="submission" date="2020-08" db="EMBL/GenBank/DDBJ databases">
        <title>Genome public.</title>
        <authorList>
            <person name="Liu C."/>
            <person name="Sun Q."/>
        </authorList>
    </citation>
    <scope>NUCLEOTIDE SEQUENCE [LARGE SCALE GENOMIC DNA]</scope>
    <source>
        <strain evidence="3 4">New-38</strain>
    </source>
</reference>
<dbReference type="InterPro" id="IPR050287">
    <property type="entry name" value="MTA/SAH_deaminase"/>
</dbReference>
<name>A0ABR7HQF9_9FIRM</name>
<keyword evidence="4" id="KW-1185">Reference proteome</keyword>
<proteinExistence type="predicted"/>
<dbReference type="EMBL" id="JACOPR010000002">
    <property type="protein sequence ID" value="MBC5729765.1"/>
    <property type="molecule type" value="Genomic_DNA"/>
</dbReference>
<dbReference type="Pfam" id="PF01979">
    <property type="entry name" value="Amidohydro_1"/>
    <property type="match status" value="1"/>
</dbReference>
<gene>
    <name evidence="3" type="ORF">H8S34_02820</name>
</gene>
<dbReference type="PANTHER" id="PTHR43794:SF11">
    <property type="entry name" value="AMIDOHYDROLASE-RELATED DOMAIN-CONTAINING PROTEIN"/>
    <property type="match status" value="1"/>
</dbReference>
<dbReference type="InterPro" id="IPR011059">
    <property type="entry name" value="Metal-dep_hydrolase_composite"/>
</dbReference>
<dbReference type="PANTHER" id="PTHR43794">
    <property type="entry name" value="AMINOHYDROLASE SSNA-RELATED"/>
    <property type="match status" value="1"/>
</dbReference>
<protein>
    <submittedName>
        <fullName evidence="3">Amidohydrolase family protein</fullName>
    </submittedName>
</protein>
<sequence>MPRTLIKHADWILTMDPKGTRYRNADLLLEDNQILEIGPNLDAGPGPVQVIDATGKIITPGFVNTHHHTFQSLVRNIHIANGLKLEPWLMVVYDIFREINPELVRAGALVGLGDLLKTGCTTSSDHMYVHPQGTQRLTDVEIEAAAELGIRFHPTRGGITIGRSQGCGHVPDDLVESADDIVADAERLIDTYHDTSRFSMCQIGLSLCWPPFETDEIVQRLRDLALKRNVQCHTHLGESQGELAISMERHGCRPVEYMRRMGWFGKQFYFAHCVQLTDEEVRLFADTGTGIAHCPNSNMFLSSGVCRVPDFLEAGAAIGLGVDGAASNNASNMMGEIRNCYLVNQLKWGSRAPSAEQVLRMATAGGAQVLGRDDIGYLAPGMAADLVLFDWSQFSYAGGQNDPAACIVLSGDPRMVDTVLVNGKVVVEHGTLTTIPEREAAHWIRKATRSMLERASVRQPALRDDL</sequence>
<feature type="domain" description="Amidohydrolase-related" evidence="2">
    <location>
        <begin position="57"/>
        <end position="426"/>
    </location>
</feature>
<dbReference type="InterPro" id="IPR032466">
    <property type="entry name" value="Metal_Hydrolase"/>
</dbReference>
<dbReference type="InterPro" id="IPR006680">
    <property type="entry name" value="Amidohydro-rel"/>
</dbReference>
<evidence type="ECO:0000256" key="1">
    <source>
        <dbReference type="ARBA" id="ARBA00022801"/>
    </source>
</evidence>
<accession>A0ABR7HQF9</accession>
<evidence type="ECO:0000313" key="4">
    <source>
        <dbReference type="Proteomes" id="UP000660021"/>
    </source>
</evidence>